<reference evidence="2" key="1">
    <citation type="submission" date="2017-09" db="EMBL/GenBank/DDBJ databases">
        <title>Depth-based differentiation of microbial function through sediment-hosted aquifers and enrichment of novel symbionts in the deep terrestrial subsurface.</title>
        <authorList>
            <person name="Probst A.J."/>
            <person name="Ladd B."/>
            <person name="Jarett J.K."/>
            <person name="Geller-Mcgrath D.E."/>
            <person name="Sieber C.M.K."/>
            <person name="Emerson J.B."/>
            <person name="Anantharaman K."/>
            <person name="Thomas B.C."/>
            <person name="Malmstrom R."/>
            <person name="Stieglmeier M."/>
            <person name="Klingl A."/>
            <person name="Woyke T."/>
            <person name="Ryan C.M."/>
            <person name="Banfield J.F."/>
        </authorList>
    </citation>
    <scope>NUCLEOTIDE SEQUENCE [LARGE SCALE GENOMIC DNA]</scope>
</reference>
<evidence type="ECO:0008006" key="3">
    <source>
        <dbReference type="Google" id="ProtNLM"/>
    </source>
</evidence>
<name>A0A2M7XDT8_9BACT</name>
<evidence type="ECO:0000313" key="1">
    <source>
        <dbReference type="EMBL" id="PJA46058.1"/>
    </source>
</evidence>
<organism evidence="1 2">
    <name type="scientific">Candidatus Uhrbacteria bacterium CG_4_9_14_3_um_filter_50_9</name>
    <dbReference type="NCBI Taxonomy" id="1975035"/>
    <lineage>
        <taxon>Bacteria</taxon>
        <taxon>Candidatus Uhriibacteriota</taxon>
    </lineage>
</organism>
<dbReference type="Pfam" id="PF05258">
    <property type="entry name" value="DciA"/>
    <property type="match status" value="1"/>
</dbReference>
<dbReference type="AlphaFoldDB" id="A0A2M7XDT8"/>
<dbReference type="InterPro" id="IPR007922">
    <property type="entry name" value="DciA-like"/>
</dbReference>
<comment type="caution">
    <text evidence="1">The sequence shown here is derived from an EMBL/GenBank/DDBJ whole genome shotgun (WGS) entry which is preliminary data.</text>
</comment>
<protein>
    <recommendedName>
        <fullName evidence="3">DUF721 domain-containing protein</fullName>
    </recommendedName>
</protein>
<accession>A0A2M7XDT8</accession>
<gene>
    <name evidence="1" type="ORF">CO174_01145</name>
</gene>
<evidence type="ECO:0000313" key="2">
    <source>
        <dbReference type="Proteomes" id="UP000229385"/>
    </source>
</evidence>
<proteinExistence type="predicted"/>
<dbReference type="EMBL" id="PFWU01000012">
    <property type="protein sequence ID" value="PJA46058.1"/>
    <property type="molecule type" value="Genomic_DNA"/>
</dbReference>
<sequence>MGLSPLGNLLNGAVNRAGIGRQITAAFIVDRSDKVLKELLPTGCDTDARTLSFAKETITIGVVTGAVQDHLMQQEESFIVRLNEILGGNYIQHVRFRFKPRGV</sequence>
<dbReference type="Proteomes" id="UP000229385">
    <property type="component" value="Unassembled WGS sequence"/>
</dbReference>